<gene>
    <name evidence="2" type="ORF">LTRI10_LOCUS23134</name>
</gene>
<name>A0AAV2E7T0_9ROSI</name>
<dbReference type="Proteomes" id="UP001497516">
    <property type="component" value="Chromosome 4"/>
</dbReference>
<reference evidence="2 3" key="1">
    <citation type="submission" date="2024-04" db="EMBL/GenBank/DDBJ databases">
        <authorList>
            <person name="Fracassetti M."/>
        </authorList>
    </citation>
    <scope>NUCLEOTIDE SEQUENCE [LARGE SCALE GENOMIC DNA]</scope>
</reference>
<proteinExistence type="predicted"/>
<dbReference type="EMBL" id="OZ034817">
    <property type="protein sequence ID" value="CAL1381778.1"/>
    <property type="molecule type" value="Genomic_DNA"/>
</dbReference>
<organism evidence="2 3">
    <name type="scientific">Linum trigynum</name>
    <dbReference type="NCBI Taxonomy" id="586398"/>
    <lineage>
        <taxon>Eukaryota</taxon>
        <taxon>Viridiplantae</taxon>
        <taxon>Streptophyta</taxon>
        <taxon>Embryophyta</taxon>
        <taxon>Tracheophyta</taxon>
        <taxon>Spermatophyta</taxon>
        <taxon>Magnoliopsida</taxon>
        <taxon>eudicotyledons</taxon>
        <taxon>Gunneridae</taxon>
        <taxon>Pentapetalae</taxon>
        <taxon>rosids</taxon>
        <taxon>fabids</taxon>
        <taxon>Malpighiales</taxon>
        <taxon>Linaceae</taxon>
        <taxon>Linum</taxon>
    </lineage>
</organism>
<evidence type="ECO:0000313" key="3">
    <source>
        <dbReference type="Proteomes" id="UP001497516"/>
    </source>
</evidence>
<evidence type="ECO:0000256" key="1">
    <source>
        <dbReference type="SAM" id="MobiDB-lite"/>
    </source>
</evidence>
<protein>
    <submittedName>
        <fullName evidence="2">Uncharacterized protein</fullName>
    </submittedName>
</protein>
<keyword evidence="3" id="KW-1185">Reference proteome</keyword>
<accession>A0AAV2E7T0</accession>
<sequence length="118" mass="13148">MTQSNPTALAPLDENTNRTLRLLARERELAEARRRIEERGQPQVGPGIEGVVVEEEFESEEKRSEAEMATNQEAQAGAAEQPWTMSYYMAPRAADIQPTILHPPVAANNFEIKPTSSQ</sequence>
<dbReference type="AlphaFoldDB" id="A0AAV2E7T0"/>
<feature type="region of interest" description="Disordered" evidence="1">
    <location>
        <begin position="57"/>
        <end position="79"/>
    </location>
</feature>
<evidence type="ECO:0000313" key="2">
    <source>
        <dbReference type="EMBL" id="CAL1381778.1"/>
    </source>
</evidence>